<sequence length="241" mass="27761">MPSLNGKIITALTACLLLLTGCSATPEKRESGYYTSPEECPEIVKTIIRDNSIDFSLIHSCDVHKFKSTPDAYYVIIEYGPAKRKGFSLSLNPEPELEYNVLAKLYVKNKNIALGDGWDNSLEQIDLYSEESDMCSFPYGDWLRNIKNNKEIDWDLVQVNNHYYFKISFDNFVYPFFISKDIYEYPDWEIRVNSSRQCAYNGSMHVRTDVARAQLNQRDMAASDILNFTNLSVDINRVPIK</sequence>
<comment type="caution">
    <text evidence="2">The sequence shown here is derived from an EMBL/GenBank/DDBJ whole genome shotgun (WGS) entry which is preliminary data.</text>
</comment>
<dbReference type="EMBL" id="MHKO01000049">
    <property type="protein sequence ID" value="OGY91301.1"/>
    <property type="molecule type" value="Genomic_DNA"/>
</dbReference>
<dbReference type="AlphaFoldDB" id="A0A1G2BQB8"/>
<reference evidence="2 3" key="1">
    <citation type="journal article" date="2016" name="Nat. Commun.">
        <title>Thousands of microbial genomes shed light on interconnected biogeochemical processes in an aquifer system.</title>
        <authorList>
            <person name="Anantharaman K."/>
            <person name="Brown C.T."/>
            <person name="Hug L.A."/>
            <person name="Sharon I."/>
            <person name="Castelle C.J."/>
            <person name="Probst A.J."/>
            <person name="Thomas B.C."/>
            <person name="Singh A."/>
            <person name="Wilkins M.J."/>
            <person name="Karaoz U."/>
            <person name="Brodie E.L."/>
            <person name="Williams K.H."/>
            <person name="Hubbard S.S."/>
            <person name="Banfield J.F."/>
        </authorList>
    </citation>
    <scope>NUCLEOTIDE SEQUENCE [LARGE SCALE GENOMIC DNA]</scope>
</reference>
<evidence type="ECO:0000256" key="1">
    <source>
        <dbReference type="SAM" id="SignalP"/>
    </source>
</evidence>
<organism evidence="2 3">
    <name type="scientific">Candidatus Komeilibacteria bacterium RIFCSPLOWO2_02_FULL_48_11</name>
    <dbReference type="NCBI Taxonomy" id="1798553"/>
    <lineage>
        <taxon>Bacteria</taxon>
        <taxon>Candidatus Komeiliibacteriota</taxon>
    </lineage>
</organism>
<proteinExistence type="predicted"/>
<name>A0A1G2BQB8_9BACT</name>
<dbReference type="STRING" id="1798553.A3H70_03120"/>
<evidence type="ECO:0008006" key="4">
    <source>
        <dbReference type="Google" id="ProtNLM"/>
    </source>
</evidence>
<keyword evidence="1" id="KW-0732">Signal</keyword>
<feature type="signal peptide" evidence="1">
    <location>
        <begin position="1"/>
        <end position="24"/>
    </location>
</feature>
<dbReference type="Proteomes" id="UP000178109">
    <property type="component" value="Unassembled WGS sequence"/>
</dbReference>
<protein>
    <recommendedName>
        <fullName evidence="4">Lipoprotein</fullName>
    </recommendedName>
</protein>
<feature type="chain" id="PRO_5009582115" description="Lipoprotein" evidence="1">
    <location>
        <begin position="25"/>
        <end position="241"/>
    </location>
</feature>
<accession>A0A1G2BQB8</accession>
<evidence type="ECO:0000313" key="3">
    <source>
        <dbReference type="Proteomes" id="UP000178109"/>
    </source>
</evidence>
<evidence type="ECO:0000313" key="2">
    <source>
        <dbReference type="EMBL" id="OGY91301.1"/>
    </source>
</evidence>
<dbReference type="PROSITE" id="PS51257">
    <property type="entry name" value="PROKAR_LIPOPROTEIN"/>
    <property type="match status" value="1"/>
</dbReference>
<gene>
    <name evidence="2" type="ORF">A3H70_03120</name>
</gene>